<dbReference type="AlphaFoldDB" id="A0A7J9SQB8"/>
<evidence type="ECO:0000313" key="2">
    <source>
        <dbReference type="Proteomes" id="UP000546257"/>
    </source>
</evidence>
<protein>
    <submittedName>
        <fullName evidence="1">Uncharacterized protein</fullName>
    </submittedName>
</protein>
<dbReference type="Proteomes" id="UP000546257">
    <property type="component" value="Unassembled WGS sequence"/>
</dbReference>
<dbReference type="RefSeq" id="WP_185194355.1">
    <property type="nucleotide sequence ID" value="NZ_JACKXD010000010.1"/>
</dbReference>
<dbReference type="EMBL" id="JACKXD010000010">
    <property type="protein sequence ID" value="MBB6647981.1"/>
    <property type="molecule type" value="Genomic_DNA"/>
</dbReference>
<name>A0A7J9SQB8_9EURY</name>
<organism evidence="1 2">
    <name type="scientific">Halobellus ruber</name>
    <dbReference type="NCBI Taxonomy" id="2761102"/>
    <lineage>
        <taxon>Archaea</taxon>
        <taxon>Methanobacteriati</taxon>
        <taxon>Methanobacteriota</taxon>
        <taxon>Stenosarchaea group</taxon>
        <taxon>Halobacteria</taxon>
        <taxon>Halobacteriales</taxon>
        <taxon>Haloferacaceae</taxon>
        <taxon>Halobellus</taxon>
    </lineage>
</organism>
<keyword evidence="2" id="KW-1185">Reference proteome</keyword>
<accession>A0A7J9SQB8</accession>
<comment type="caution">
    <text evidence="1">The sequence shown here is derived from an EMBL/GenBank/DDBJ whole genome shotgun (WGS) entry which is preliminary data.</text>
</comment>
<evidence type="ECO:0000313" key="1">
    <source>
        <dbReference type="EMBL" id="MBB6647981.1"/>
    </source>
</evidence>
<proteinExistence type="predicted"/>
<reference evidence="1 2" key="1">
    <citation type="submission" date="2020-08" db="EMBL/GenBank/DDBJ databases">
        <authorList>
            <person name="Seo M.-J."/>
        </authorList>
    </citation>
    <scope>NUCLEOTIDE SEQUENCE [LARGE SCALE GENOMIC DNA]</scope>
    <source>
        <strain evidence="1 2">MBLA0160</strain>
    </source>
</reference>
<gene>
    <name evidence="1" type="ORF">H5V44_17120</name>
</gene>
<sequence>MNHSDAPSDTRASLEERVDALEARVEDLEAGGGDAIAPAPFAMDTAADVEPSDAAVDALEASGWSHGRNREERQRDAAVAAWALEVLRERGDELRKADFPLDALDDERKVDTVWLQVIRPALLAVAEETGAVEVGESKQRYRWVGE</sequence>